<gene>
    <name evidence="1" type="ORF">E6W99_05835</name>
</gene>
<dbReference type="EMBL" id="SSNT01000004">
    <property type="protein sequence ID" value="THF81429.1"/>
    <property type="molecule type" value="Genomic_DNA"/>
</dbReference>
<organism evidence="1 2">
    <name type="scientific">Metabacillus sediminilitoris</name>
    <dbReference type="NCBI Taxonomy" id="2567941"/>
    <lineage>
        <taxon>Bacteria</taxon>
        <taxon>Bacillati</taxon>
        <taxon>Bacillota</taxon>
        <taxon>Bacilli</taxon>
        <taxon>Bacillales</taxon>
        <taxon>Bacillaceae</taxon>
        <taxon>Metabacillus</taxon>
    </lineage>
</organism>
<sequence>MLTKLITSNQYVQEIINLLKSWSAQRNNLALQWTATVALGSEIGIFLYPNTFTYLLKLGSLNVDYEEAFYQQFGDWLLAEQEKREEPFEFLHFFFSIIRLDVQSLVDTQTADHIQKHLAPFLIEALKYSKKKRLGEEFLTMTATEQPKK</sequence>
<keyword evidence="2" id="KW-1185">Reference proteome</keyword>
<dbReference type="RefSeq" id="WP_155443946.1">
    <property type="nucleotide sequence ID" value="NZ_CP046266.1"/>
</dbReference>
<reference evidence="1 2" key="1">
    <citation type="submission" date="2019-04" db="EMBL/GenBank/DDBJ databases">
        <title>Bacillus sediminilitoris sp. nov., isolated from a tidal flat sediment on the East China Sea.</title>
        <authorList>
            <person name="Wei Y."/>
            <person name="Mao H."/>
            <person name="Fang J."/>
        </authorList>
    </citation>
    <scope>NUCLEOTIDE SEQUENCE [LARGE SCALE GENOMIC DNA]</scope>
    <source>
        <strain evidence="1 2">DSL-17</strain>
    </source>
</reference>
<dbReference type="AlphaFoldDB" id="A0A4S4C2Y4"/>
<protein>
    <submittedName>
        <fullName evidence="1">Uncharacterized protein</fullName>
    </submittedName>
</protein>
<accession>A0A4S4C2Y4</accession>
<evidence type="ECO:0000313" key="2">
    <source>
        <dbReference type="Proteomes" id="UP000310334"/>
    </source>
</evidence>
<dbReference type="Proteomes" id="UP000310334">
    <property type="component" value="Unassembled WGS sequence"/>
</dbReference>
<name>A0A4S4C2Y4_9BACI</name>
<evidence type="ECO:0000313" key="1">
    <source>
        <dbReference type="EMBL" id="THF81429.1"/>
    </source>
</evidence>
<proteinExistence type="predicted"/>
<comment type="caution">
    <text evidence="1">The sequence shown here is derived from an EMBL/GenBank/DDBJ whole genome shotgun (WGS) entry which is preliminary data.</text>
</comment>